<accession>A0A5C6E8I7</accession>
<dbReference type="EMBL" id="SJPY01000001">
    <property type="protein sequence ID" value="TWU45118.1"/>
    <property type="molecule type" value="Genomic_DNA"/>
</dbReference>
<protein>
    <submittedName>
        <fullName evidence="1">Uncharacterized protein</fullName>
    </submittedName>
</protein>
<comment type="caution">
    <text evidence="1">The sequence shown here is derived from an EMBL/GenBank/DDBJ whole genome shotgun (WGS) entry which is preliminary data.</text>
</comment>
<keyword evidence="2" id="KW-1185">Reference proteome</keyword>
<dbReference type="Proteomes" id="UP000315471">
    <property type="component" value="Unassembled WGS sequence"/>
</dbReference>
<dbReference type="AlphaFoldDB" id="A0A5C6E8I7"/>
<proteinExistence type="predicted"/>
<reference evidence="1 2" key="1">
    <citation type="submission" date="2019-02" db="EMBL/GenBank/DDBJ databases">
        <title>Deep-cultivation of Planctomycetes and their phenomic and genomic characterization uncovers novel biology.</title>
        <authorList>
            <person name="Wiegand S."/>
            <person name="Jogler M."/>
            <person name="Boedeker C."/>
            <person name="Pinto D."/>
            <person name="Vollmers J."/>
            <person name="Rivas-Marin E."/>
            <person name="Kohn T."/>
            <person name="Peeters S.H."/>
            <person name="Heuer A."/>
            <person name="Rast P."/>
            <person name="Oberbeckmann S."/>
            <person name="Bunk B."/>
            <person name="Jeske O."/>
            <person name="Meyerdierks A."/>
            <person name="Storesund J.E."/>
            <person name="Kallscheuer N."/>
            <person name="Luecker S."/>
            <person name="Lage O.M."/>
            <person name="Pohl T."/>
            <person name="Merkel B.J."/>
            <person name="Hornburger P."/>
            <person name="Mueller R.-W."/>
            <person name="Bruemmer F."/>
            <person name="Labrenz M."/>
            <person name="Spormann A.M."/>
            <person name="Op Den Camp H."/>
            <person name="Overmann J."/>
            <person name="Amann R."/>
            <person name="Jetten M.S.M."/>
            <person name="Mascher T."/>
            <person name="Medema M.H."/>
            <person name="Devos D.P."/>
            <person name="Kaster A.-K."/>
            <person name="Ovreas L."/>
            <person name="Rohde M."/>
            <person name="Galperin M.Y."/>
            <person name="Jogler C."/>
        </authorList>
    </citation>
    <scope>NUCLEOTIDE SEQUENCE [LARGE SCALE GENOMIC DNA]</scope>
    <source>
        <strain evidence="1 2">Q31b</strain>
    </source>
</reference>
<evidence type="ECO:0000313" key="2">
    <source>
        <dbReference type="Proteomes" id="UP000315471"/>
    </source>
</evidence>
<name>A0A5C6E8I7_9BACT</name>
<evidence type="ECO:0000313" key="1">
    <source>
        <dbReference type="EMBL" id="TWU45118.1"/>
    </source>
</evidence>
<gene>
    <name evidence="1" type="ORF">Q31b_02890</name>
</gene>
<organism evidence="1 2">
    <name type="scientific">Novipirellula aureliae</name>
    <dbReference type="NCBI Taxonomy" id="2527966"/>
    <lineage>
        <taxon>Bacteria</taxon>
        <taxon>Pseudomonadati</taxon>
        <taxon>Planctomycetota</taxon>
        <taxon>Planctomycetia</taxon>
        <taxon>Pirellulales</taxon>
        <taxon>Pirellulaceae</taxon>
        <taxon>Novipirellula</taxon>
    </lineage>
</organism>
<sequence length="163" mass="16983">MLCPLVVPCVLSGCDPYGLVCIECTFRHSRVGSRTVTVTTDCSGGNIDSGSGENCCNDVNPGQGGSDCYSLSSWRLCGADDDTPPPPPCWDCCLGEYATYAGYASTCALAVPTCGIICLRVGSLSPGCLSCITGLGATMSLACNRAADAYDELTDCLYQDRTR</sequence>